<dbReference type="AlphaFoldDB" id="A0AAU8T3I4"/>
<gene>
    <name evidence="7" type="ORF">OI25_3185</name>
</gene>
<dbReference type="CDD" id="cd05466">
    <property type="entry name" value="PBP2_LTTR_substrate"/>
    <property type="match status" value="1"/>
</dbReference>
<keyword evidence="5" id="KW-0804">Transcription</keyword>
<reference evidence="7 8" key="1">
    <citation type="journal article" date="2015" name="Genome Announc.">
        <title>Complete genome sequences for 59 burkholderia isolates, both pathogenic and near neighbor.</title>
        <authorList>
            <person name="Johnson S.L."/>
            <person name="Bishop-Lilly K.A."/>
            <person name="Ladner J.T."/>
            <person name="Daligault H.E."/>
            <person name="Davenport K.W."/>
            <person name="Jaissle J."/>
            <person name="Frey K.G."/>
            <person name="Koroleva G.I."/>
            <person name="Bruce D.C."/>
            <person name="Coyne S.R."/>
            <person name="Broomall S.M."/>
            <person name="Li P.E."/>
            <person name="Teshima H."/>
            <person name="Gibbons H.S."/>
            <person name="Palacios G.F."/>
            <person name="Rosenzweig C.N."/>
            <person name="Redden C.L."/>
            <person name="Xu Y."/>
            <person name="Minogue T.D."/>
            <person name="Chain P.S."/>
        </authorList>
    </citation>
    <scope>NUCLEOTIDE SEQUENCE [LARGE SCALE GENOMIC DNA]</scope>
    <source>
        <strain evidence="7 8">ATCC BAA-463</strain>
    </source>
</reference>
<organism evidence="7 8">
    <name type="scientific">Paraburkholderia fungorum</name>
    <dbReference type="NCBI Taxonomy" id="134537"/>
    <lineage>
        <taxon>Bacteria</taxon>
        <taxon>Pseudomonadati</taxon>
        <taxon>Pseudomonadota</taxon>
        <taxon>Betaproteobacteria</taxon>
        <taxon>Burkholderiales</taxon>
        <taxon>Burkholderiaceae</taxon>
        <taxon>Paraburkholderia</taxon>
    </lineage>
</organism>
<dbReference type="Pfam" id="PF03466">
    <property type="entry name" value="LysR_substrate"/>
    <property type="match status" value="1"/>
</dbReference>
<evidence type="ECO:0000256" key="3">
    <source>
        <dbReference type="ARBA" id="ARBA00023125"/>
    </source>
</evidence>
<dbReference type="GO" id="GO:0003700">
    <property type="term" value="F:DNA-binding transcription factor activity"/>
    <property type="evidence" value="ECO:0007669"/>
    <property type="project" value="InterPro"/>
</dbReference>
<accession>A0AAU8T3I4</accession>
<evidence type="ECO:0000313" key="7">
    <source>
        <dbReference type="EMBL" id="AJZ61061.1"/>
    </source>
</evidence>
<dbReference type="GO" id="GO:0003677">
    <property type="term" value="F:DNA binding"/>
    <property type="evidence" value="ECO:0007669"/>
    <property type="project" value="UniProtKB-KW"/>
</dbReference>
<dbReference type="EMBL" id="CP010026">
    <property type="protein sequence ID" value="AJZ61061.1"/>
    <property type="molecule type" value="Genomic_DNA"/>
</dbReference>
<dbReference type="Gene3D" id="1.10.10.10">
    <property type="entry name" value="Winged helix-like DNA-binding domain superfamily/Winged helix DNA-binding domain"/>
    <property type="match status" value="1"/>
</dbReference>
<dbReference type="PRINTS" id="PR00039">
    <property type="entry name" value="HTHLYSR"/>
</dbReference>
<dbReference type="InterPro" id="IPR005119">
    <property type="entry name" value="LysR_subst-bd"/>
</dbReference>
<evidence type="ECO:0000256" key="5">
    <source>
        <dbReference type="ARBA" id="ARBA00023163"/>
    </source>
</evidence>
<protein>
    <submittedName>
        <fullName evidence="7">Bacterial regulatory helix-turn-helix, lysR family protein</fullName>
    </submittedName>
</protein>
<evidence type="ECO:0000256" key="4">
    <source>
        <dbReference type="ARBA" id="ARBA00023159"/>
    </source>
</evidence>
<evidence type="ECO:0000259" key="6">
    <source>
        <dbReference type="PROSITE" id="PS50931"/>
    </source>
</evidence>
<dbReference type="GO" id="GO:2000142">
    <property type="term" value="P:regulation of DNA-templated transcription initiation"/>
    <property type="evidence" value="ECO:0007669"/>
    <property type="project" value="TreeGrafter"/>
</dbReference>
<dbReference type="PANTHER" id="PTHR30293">
    <property type="entry name" value="TRANSCRIPTIONAL REGULATORY PROTEIN NAC-RELATED"/>
    <property type="match status" value="1"/>
</dbReference>
<dbReference type="Gene3D" id="3.40.190.290">
    <property type="match status" value="1"/>
</dbReference>
<feature type="domain" description="HTH lysR-type" evidence="6">
    <location>
        <begin position="1"/>
        <end position="58"/>
    </location>
</feature>
<evidence type="ECO:0000256" key="1">
    <source>
        <dbReference type="ARBA" id="ARBA00009437"/>
    </source>
</evidence>
<dbReference type="InterPro" id="IPR000847">
    <property type="entry name" value="LysR_HTH_N"/>
</dbReference>
<dbReference type="PANTHER" id="PTHR30293:SF0">
    <property type="entry name" value="NITROGEN ASSIMILATION REGULATORY PROTEIN NAC"/>
    <property type="match status" value="1"/>
</dbReference>
<dbReference type="RefSeq" id="WP_028199333.1">
    <property type="nucleotide sequence ID" value="NZ_CADFGE010000005.1"/>
</dbReference>
<dbReference type="Pfam" id="PF00126">
    <property type="entry name" value="HTH_1"/>
    <property type="match status" value="1"/>
</dbReference>
<dbReference type="InterPro" id="IPR036388">
    <property type="entry name" value="WH-like_DNA-bd_sf"/>
</dbReference>
<dbReference type="SUPFAM" id="SSF46785">
    <property type="entry name" value="Winged helix' DNA-binding domain"/>
    <property type="match status" value="1"/>
</dbReference>
<evidence type="ECO:0000256" key="2">
    <source>
        <dbReference type="ARBA" id="ARBA00023015"/>
    </source>
</evidence>
<proteinExistence type="inferred from homology"/>
<name>A0AAU8T3I4_9BURK</name>
<dbReference type="FunFam" id="1.10.10.10:FF:000001">
    <property type="entry name" value="LysR family transcriptional regulator"/>
    <property type="match status" value="1"/>
</dbReference>
<evidence type="ECO:0000313" key="8">
    <source>
        <dbReference type="Proteomes" id="UP000032614"/>
    </source>
</evidence>
<dbReference type="GeneID" id="66517105"/>
<keyword evidence="2" id="KW-0805">Transcription regulation</keyword>
<comment type="similarity">
    <text evidence="1">Belongs to the LysR transcriptional regulatory family.</text>
</comment>
<keyword evidence="3" id="KW-0238">DNA-binding</keyword>
<keyword evidence="4" id="KW-0010">Activator</keyword>
<sequence length="318" mass="34983">MDLKQIQYFIALFEDGSVTRAAKRLNIVQPALSMQVAKLEEELHQQLFERGSHGMTPTAAGRLMYRLFLPIMRDLAHARQQLIQRDEIVTGRVSIGLIASISESVLADSLSRYHEKYPHVEVTVSDGYSATFIDWVAGGQLDAALINKPRGKLSLDAHAILDEEMVLATSAAHGPDLPHAIELAKLPELELVLPTKRHGLRGVLDTAAQHEDVLLTPRFEIDVLSSIVQLVGKTRFATILPRIVVERAVRAGTLRAYPILAPRIVRHIVCITHPRRPLSAAAEALISIIADELRQVLNAAPLDATKDTPAPTKKTSSN</sequence>
<dbReference type="InterPro" id="IPR036390">
    <property type="entry name" value="WH_DNA-bd_sf"/>
</dbReference>
<dbReference type="KEGG" id="bfn:OI25_3185"/>
<dbReference type="Proteomes" id="UP000032614">
    <property type="component" value="Chromosome 1"/>
</dbReference>
<dbReference type="SUPFAM" id="SSF53850">
    <property type="entry name" value="Periplasmic binding protein-like II"/>
    <property type="match status" value="1"/>
</dbReference>
<dbReference type="PROSITE" id="PS50931">
    <property type="entry name" value="HTH_LYSR"/>
    <property type="match status" value="1"/>
</dbReference>